<dbReference type="AlphaFoldDB" id="A0AAD3TLP7"/>
<organism evidence="1 2">
    <name type="scientific">Nepenthes gracilis</name>
    <name type="common">Slender pitcher plant</name>
    <dbReference type="NCBI Taxonomy" id="150966"/>
    <lineage>
        <taxon>Eukaryota</taxon>
        <taxon>Viridiplantae</taxon>
        <taxon>Streptophyta</taxon>
        <taxon>Embryophyta</taxon>
        <taxon>Tracheophyta</taxon>
        <taxon>Spermatophyta</taxon>
        <taxon>Magnoliopsida</taxon>
        <taxon>eudicotyledons</taxon>
        <taxon>Gunneridae</taxon>
        <taxon>Pentapetalae</taxon>
        <taxon>Caryophyllales</taxon>
        <taxon>Nepenthaceae</taxon>
        <taxon>Nepenthes</taxon>
    </lineage>
</organism>
<reference evidence="1" key="1">
    <citation type="submission" date="2023-05" db="EMBL/GenBank/DDBJ databases">
        <title>Nepenthes gracilis genome sequencing.</title>
        <authorList>
            <person name="Fukushima K."/>
        </authorList>
    </citation>
    <scope>NUCLEOTIDE SEQUENCE</scope>
    <source>
        <strain evidence="1">SING2019-196</strain>
    </source>
</reference>
<evidence type="ECO:0000313" key="1">
    <source>
        <dbReference type="EMBL" id="GMH31732.1"/>
    </source>
</evidence>
<comment type="caution">
    <text evidence="1">The sequence shown here is derived from an EMBL/GenBank/DDBJ whole genome shotgun (WGS) entry which is preliminary data.</text>
</comment>
<name>A0AAD3TLP7_NEPGR</name>
<proteinExistence type="predicted"/>
<dbReference type="Proteomes" id="UP001279734">
    <property type="component" value="Unassembled WGS sequence"/>
</dbReference>
<protein>
    <submittedName>
        <fullName evidence="1">Uncharacterized protein</fullName>
    </submittedName>
</protein>
<sequence>MHPICRSQFCAFDCIKPNAIGSFIPVLELSCRSRIVIGFGPLRFCLHIGQFECRFRLMAILKFCGDWIQMVGSVLGGITLGLRSLRVCFAIDVVVTCFL</sequence>
<accession>A0AAD3TLP7</accession>
<dbReference type="EMBL" id="BSYO01000040">
    <property type="protein sequence ID" value="GMH31732.1"/>
    <property type="molecule type" value="Genomic_DNA"/>
</dbReference>
<keyword evidence="2" id="KW-1185">Reference proteome</keyword>
<gene>
    <name evidence="1" type="ORF">Nepgr_033576</name>
</gene>
<evidence type="ECO:0000313" key="2">
    <source>
        <dbReference type="Proteomes" id="UP001279734"/>
    </source>
</evidence>